<reference evidence="1" key="1">
    <citation type="journal article" date="2020" name="Fungal Divers.">
        <title>Resolving the Mortierellaceae phylogeny through synthesis of multi-gene phylogenetics and phylogenomics.</title>
        <authorList>
            <person name="Vandepol N."/>
            <person name="Liber J."/>
            <person name="Desiro A."/>
            <person name="Na H."/>
            <person name="Kennedy M."/>
            <person name="Barry K."/>
            <person name="Grigoriev I.V."/>
            <person name="Miller A.N."/>
            <person name="O'Donnell K."/>
            <person name="Stajich J.E."/>
            <person name="Bonito G."/>
        </authorList>
    </citation>
    <scope>NUCLEOTIDE SEQUENCE</scope>
    <source>
        <strain evidence="1">NRRL 2769</strain>
    </source>
</reference>
<sequence>MNLSIFDIPHLRDEVTRYLSKREQADCIVVCKSWYGYFTPALWRYPLENHKFHHRDIENLVRHKDHIQTIRDSGLRGKRAKSSILRYAFPILRLLEITISSTTQLHYERSVLRFIATTPTLRVLNLRLAGYGDRFHEKFVGILGSHPNLLNLRFGSYEQMRSVQVQEIVQACSKFTSLELNFTLERGRVFLDDVVELEDALAAKGQFTQMKDTNIRDLAIFPSGTGKHQLIIAPLIERCPLLEKLTLEGLTDETILDITAVLKSGRCYLLKEVVSSRMLSGCNRKYMEDLLCSIGFATNITTSSGRNGGGGLEAYTQRISGLWSAALIPRYSQTLARLVLAGNALYGLKSMIAIVYGLPRLQMLTIRISLSSVPEKDLDWTGLLQNRWACADDMIDLALKIDVPHTFKSVLDPMWKGSVVDQTFEWLFSRIGQLRMLRYLKLDCERDLLSLRNEPKYLGKMTELKQLRELLFYSESPGLVSAEEAEWMIENWPRLINVVISENLFGRDKALNRSLSIINLPSQSGFKRSPRPVRNSPASKPRARFLNPEQLVTLRSHEMDLERVLAANNQLVRMNDTKS</sequence>
<dbReference type="InterPro" id="IPR032675">
    <property type="entry name" value="LRR_dom_sf"/>
</dbReference>
<evidence type="ECO:0008006" key="3">
    <source>
        <dbReference type="Google" id="ProtNLM"/>
    </source>
</evidence>
<gene>
    <name evidence="1" type="ORF">BGZ80_010888</name>
</gene>
<name>A0A9P6SZJ4_9FUNG</name>
<evidence type="ECO:0000313" key="2">
    <source>
        <dbReference type="Proteomes" id="UP000703661"/>
    </source>
</evidence>
<dbReference type="AlphaFoldDB" id="A0A9P6SZJ4"/>
<keyword evidence="2" id="KW-1185">Reference proteome</keyword>
<accession>A0A9P6SZJ4</accession>
<organism evidence="1 2">
    <name type="scientific">Entomortierella chlamydospora</name>
    <dbReference type="NCBI Taxonomy" id="101097"/>
    <lineage>
        <taxon>Eukaryota</taxon>
        <taxon>Fungi</taxon>
        <taxon>Fungi incertae sedis</taxon>
        <taxon>Mucoromycota</taxon>
        <taxon>Mortierellomycotina</taxon>
        <taxon>Mortierellomycetes</taxon>
        <taxon>Mortierellales</taxon>
        <taxon>Mortierellaceae</taxon>
        <taxon>Entomortierella</taxon>
    </lineage>
</organism>
<evidence type="ECO:0000313" key="1">
    <source>
        <dbReference type="EMBL" id="KAG0013736.1"/>
    </source>
</evidence>
<proteinExistence type="predicted"/>
<comment type="caution">
    <text evidence="1">The sequence shown here is derived from an EMBL/GenBank/DDBJ whole genome shotgun (WGS) entry which is preliminary data.</text>
</comment>
<dbReference type="Proteomes" id="UP000703661">
    <property type="component" value="Unassembled WGS sequence"/>
</dbReference>
<dbReference type="EMBL" id="JAAAID010000808">
    <property type="protein sequence ID" value="KAG0013736.1"/>
    <property type="molecule type" value="Genomic_DNA"/>
</dbReference>
<dbReference type="SUPFAM" id="SSF52047">
    <property type="entry name" value="RNI-like"/>
    <property type="match status" value="1"/>
</dbReference>
<protein>
    <recommendedName>
        <fullName evidence="3">F-box domain-containing protein</fullName>
    </recommendedName>
</protein>
<dbReference type="Gene3D" id="3.80.10.10">
    <property type="entry name" value="Ribonuclease Inhibitor"/>
    <property type="match status" value="1"/>
</dbReference>